<feature type="domain" description="Transglycosylase SLT" evidence="1">
    <location>
        <begin position="1"/>
        <end position="50"/>
    </location>
</feature>
<organism evidence="2 3">
    <name type="scientific">Vreelandella olivaria</name>
    <dbReference type="NCBI Taxonomy" id="390919"/>
    <lineage>
        <taxon>Bacteria</taxon>
        <taxon>Pseudomonadati</taxon>
        <taxon>Pseudomonadota</taxon>
        <taxon>Gammaproteobacteria</taxon>
        <taxon>Oceanospirillales</taxon>
        <taxon>Halomonadaceae</taxon>
        <taxon>Vreelandella</taxon>
    </lineage>
</organism>
<keyword evidence="3" id="KW-1185">Reference proteome</keyword>
<evidence type="ECO:0000259" key="1">
    <source>
        <dbReference type="Pfam" id="PF13406"/>
    </source>
</evidence>
<dbReference type="Gene3D" id="1.10.530.10">
    <property type="match status" value="1"/>
</dbReference>
<gene>
    <name evidence="2" type="ORF">HORIV_39230</name>
</gene>
<evidence type="ECO:0000313" key="3">
    <source>
        <dbReference type="Proteomes" id="UP000289555"/>
    </source>
</evidence>
<dbReference type="Proteomes" id="UP000289555">
    <property type="component" value="Chromosome"/>
</dbReference>
<dbReference type="InterPro" id="IPR031304">
    <property type="entry name" value="SLT_2"/>
</dbReference>
<proteinExistence type="predicted"/>
<dbReference type="InterPro" id="IPR043426">
    <property type="entry name" value="MltB-like"/>
</dbReference>
<dbReference type="PANTHER" id="PTHR30163:SF9">
    <property type="entry name" value="MEMBRANE-BOUND LYTIC MUREIN TRANSGLYCOSYLASE B"/>
    <property type="match status" value="1"/>
</dbReference>
<dbReference type="PANTHER" id="PTHR30163">
    <property type="entry name" value="MEMBRANE-BOUND LYTIC MUREIN TRANSGLYCOSYLASE B"/>
    <property type="match status" value="1"/>
</dbReference>
<dbReference type="EMBL" id="AP019416">
    <property type="protein sequence ID" value="BBI51502.1"/>
    <property type="molecule type" value="Genomic_DNA"/>
</dbReference>
<reference evidence="3" key="1">
    <citation type="journal article" date="2019" name="Microbiol. Resour. Announc.">
        <title>Complete Genome Sequence of Halomonas olivaria, a Moderately Halophilic Bacterium Isolated from Olive Processing Effluents, Obtained by Nanopore Sequencing.</title>
        <authorList>
            <person name="Nagata S."/>
            <person name="Ii K.M."/>
            <person name="Tsukimi T."/>
            <person name="Miura M.C."/>
            <person name="Galipon J."/>
            <person name="Arakawa K."/>
        </authorList>
    </citation>
    <scope>NUCLEOTIDE SEQUENCE [LARGE SCALE GENOMIC DNA]</scope>
    <source>
        <strain evidence="3">TYRC17</strain>
    </source>
</reference>
<protein>
    <recommendedName>
        <fullName evidence="1">Transglycosylase SLT domain-containing protein</fullName>
    </recommendedName>
</protein>
<dbReference type="SUPFAM" id="SSF53955">
    <property type="entry name" value="Lysozyme-like"/>
    <property type="match status" value="1"/>
</dbReference>
<dbReference type="Pfam" id="PF13406">
    <property type="entry name" value="SLT_2"/>
    <property type="match status" value="1"/>
</dbReference>
<sequence>MGYPQFIPTSYQAYAVDFDDDGRRDLWENPVDAIGSVANYFAEHNWQPGAIFTTRPGALRYCP</sequence>
<dbReference type="InterPro" id="IPR023346">
    <property type="entry name" value="Lysozyme-like_dom_sf"/>
</dbReference>
<accession>A0ABM7GLI6</accession>
<name>A0ABM7GLI6_9GAMM</name>
<evidence type="ECO:0000313" key="2">
    <source>
        <dbReference type="EMBL" id="BBI51502.1"/>
    </source>
</evidence>